<dbReference type="Pfam" id="PF01075">
    <property type="entry name" value="Glyco_transf_9"/>
    <property type="match status" value="1"/>
</dbReference>
<dbReference type="Proteomes" id="UP000028922">
    <property type="component" value="Unassembled WGS sequence"/>
</dbReference>
<dbReference type="InterPro" id="IPR051199">
    <property type="entry name" value="LPS_LOS_Heptosyltrfase"/>
</dbReference>
<keyword evidence="2 3" id="KW-0808">Transferase</keyword>
<dbReference type="CDD" id="cd03789">
    <property type="entry name" value="GT9_LPS_heptosyltransferase"/>
    <property type="match status" value="1"/>
</dbReference>
<dbReference type="GO" id="GO:0009244">
    <property type="term" value="P:lipopolysaccharide core region biosynthetic process"/>
    <property type="evidence" value="ECO:0007669"/>
    <property type="project" value="TreeGrafter"/>
</dbReference>
<dbReference type="PANTHER" id="PTHR30160:SF7">
    <property type="entry name" value="ADP-HEPTOSE--LPS HEPTOSYLTRANSFERASE 2"/>
    <property type="match status" value="1"/>
</dbReference>
<dbReference type="AlphaFoldDB" id="A0A086CGP3"/>
<dbReference type="STRING" id="1527444.ucyna2_00779"/>
<evidence type="ECO:0000313" key="3">
    <source>
        <dbReference type="EMBL" id="KFF41357.1"/>
    </source>
</evidence>
<organism evidence="3 4">
    <name type="scientific">Candidatus Atelocyanobacterium thalassa isolate SIO64986</name>
    <dbReference type="NCBI Taxonomy" id="1527444"/>
    <lineage>
        <taxon>Bacteria</taxon>
        <taxon>Bacillati</taxon>
        <taxon>Cyanobacteriota</taxon>
        <taxon>Cyanophyceae</taxon>
        <taxon>Oscillatoriophycideae</taxon>
        <taxon>Chroococcales</taxon>
        <taxon>Aphanothecaceae</taxon>
        <taxon>Candidatus Atelocyanobacterium</taxon>
        <taxon>Candidatus Atelocyanobacterium thalassae</taxon>
    </lineage>
</organism>
<accession>A0A086CGP3</accession>
<dbReference type="PATRIC" id="fig|1527444.3.peg.740"/>
<dbReference type="EMBL" id="JPSP01000008">
    <property type="protein sequence ID" value="KFF41357.1"/>
    <property type="molecule type" value="Genomic_DNA"/>
</dbReference>
<dbReference type="InterPro" id="IPR002201">
    <property type="entry name" value="Glyco_trans_9"/>
</dbReference>
<sequence>MRILSLVPGGINEQLLFFPTLESLKIKYPNALIDVLVEPSAKSAYRICPYINEILVFDYQDRHTSADYLNLIGVIRDKGYDIAITAEKNWILELLLWSNSIPWRIGYKTQTSWLLSHSIIQDKEQYAAKTYHDLLLNLNIQSPCPSIKIAVPRDDISWAEKELQRLEVAENGYIVIHGGINNVYPTSSWIDIINTIYEKEPSLSVILLQGSIDEAWTKPILNNCKHLKTINPNNLGKLSAIIAGANLLVCTDSVPLQLSIAVGTYTIALFADTNPNQKIPTNHNRCITIESPSNKLADIHSSVILEKIWHG</sequence>
<name>A0A086CGP3_9CHRO</name>
<dbReference type="eggNOG" id="COG0859">
    <property type="taxonomic scope" value="Bacteria"/>
</dbReference>
<dbReference type="Gene3D" id="3.40.50.2000">
    <property type="entry name" value="Glycogen Phosphorylase B"/>
    <property type="match status" value="2"/>
</dbReference>
<dbReference type="GO" id="GO:0008713">
    <property type="term" value="F:ADP-heptose-lipopolysaccharide heptosyltransferase activity"/>
    <property type="evidence" value="ECO:0007669"/>
    <property type="project" value="TreeGrafter"/>
</dbReference>
<proteinExistence type="predicted"/>
<evidence type="ECO:0000256" key="2">
    <source>
        <dbReference type="ARBA" id="ARBA00022679"/>
    </source>
</evidence>
<dbReference type="SUPFAM" id="SSF53756">
    <property type="entry name" value="UDP-Glycosyltransferase/glycogen phosphorylase"/>
    <property type="match status" value="1"/>
</dbReference>
<gene>
    <name evidence="3" type="ORF">ucyna2_00779</name>
</gene>
<protein>
    <submittedName>
        <fullName evidence="3">ADP-heptose:LPS heptosyltransferase</fullName>
    </submittedName>
</protein>
<evidence type="ECO:0000313" key="4">
    <source>
        <dbReference type="Proteomes" id="UP000028922"/>
    </source>
</evidence>
<reference evidence="3 4" key="1">
    <citation type="submission" date="2014-08" db="EMBL/GenBank/DDBJ databases">
        <title>Comparative genomics reveals surprising divergence of two closely related strains of uncultivated UCYN-A cyanobacteria.</title>
        <authorList>
            <person name="Bombar D."/>
            <person name="Heller P."/>
            <person name="Sanchez-Baracaldo P."/>
            <person name="Carter B.J."/>
            <person name="Zert J.P."/>
        </authorList>
    </citation>
    <scope>NUCLEOTIDE SEQUENCE [LARGE SCALE GENOMIC DNA]</scope>
</reference>
<dbReference type="GO" id="GO:0005829">
    <property type="term" value="C:cytosol"/>
    <property type="evidence" value="ECO:0007669"/>
    <property type="project" value="TreeGrafter"/>
</dbReference>
<dbReference type="PANTHER" id="PTHR30160">
    <property type="entry name" value="TETRAACYLDISACCHARIDE 4'-KINASE-RELATED"/>
    <property type="match status" value="1"/>
</dbReference>
<keyword evidence="1" id="KW-0328">Glycosyltransferase</keyword>
<evidence type="ECO:0000256" key="1">
    <source>
        <dbReference type="ARBA" id="ARBA00022676"/>
    </source>
</evidence>
<comment type="caution">
    <text evidence="3">The sequence shown here is derived from an EMBL/GenBank/DDBJ whole genome shotgun (WGS) entry which is preliminary data.</text>
</comment>